<dbReference type="AlphaFoldDB" id="A0A8D7FM07"/>
<sequence length="149" mass="15923">MRASLDVTENSCLEAARRTHLELVHRPPGVLPTAIVERKAALSPDHHLAPADHGLNGFLLFVQSPRTAAGLTIDARAAAVLGLALREEITLLPIAAEKIPRLGAVDVREGDSAAREGCAGDPVGEVVNQEFLRRGKEPVAARYEVDGFH</sequence>
<organism evidence="1">
    <name type="scientific">Musa acuminata subsp. malaccensis</name>
    <name type="common">Wild banana</name>
    <name type="synonym">Musa malaccensis</name>
    <dbReference type="NCBI Taxonomy" id="214687"/>
    <lineage>
        <taxon>Eukaryota</taxon>
        <taxon>Viridiplantae</taxon>
        <taxon>Streptophyta</taxon>
        <taxon>Embryophyta</taxon>
        <taxon>Tracheophyta</taxon>
        <taxon>Spermatophyta</taxon>
        <taxon>Magnoliopsida</taxon>
        <taxon>Liliopsida</taxon>
        <taxon>Zingiberales</taxon>
        <taxon>Musaceae</taxon>
        <taxon>Musa</taxon>
    </lineage>
</organism>
<proteinExistence type="predicted"/>
<accession>A0A8D7FM07</accession>
<dbReference type="EMBL" id="HG996466">
    <property type="protein sequence ID" value="CAG1858239.1"/>
    <property type="molecule type" value="Genomic_DNA"/>
</dbReference>
<name>A0A8D7FM07_MUSAM</name>
<evidence type="ECO:0000313" key="1">
    <source>
        <dbReference type="EMBL" id="CAG1858239.1"/>
    </source>
</evidence>
<protein>
    <submittedName>
        <fullName evidence="1">(wild Malaysian banana) hypothetical protein</fullName>
    </submittedName>
</protein>
<reference evidence="1" key="1">
    <citation type="submission" date="2021-03" db="EMBL/GenBank/DDBJ databases">
        <authorList>
            <consortium name="Genoscope - CEA"/>
            <person name="William W."/>
        </authorList>
    </citation>
    <scope>NUCLEOTIDE SEQUENCE</scope>
    <source>
        <strain evidence="1">Doubled-haploid Pahang</strain>
    </source>
</reference>
<gene>
    <name evidence="1" type="ORF">GSMUA_285340.1</name>
</gene>